<dbReference type="Gene3D" id="3.40.50.300">
    <property type="entry name" value="P-loop containing nucleotide triphosphate hydrolases"/>
    <property type="match status" value="3"/>
</dbReference>
<keyword evidence="11" id="KW-1185">Reference proteome</keyword>
<evidence type="ECO:0000256" key="7">
    <source>
        <dbReference type="SAM" id="MobiDB-lite"/>
    </source>
</evidence>
<dbReference type="SUPFAM" id="SSF52540">
    <property type="entry name" value="P-loop containing nucleoside triphosphate hydrolases"/>
    <property type="match status" value="1"/>
</dbReference>
<dbReference type="GO" id="GO:0003723">
    <property type="term" value="F:RNA binding"/>
    <property type="evidence" value="ECO:0007669"/>
    <property type="project" value="TreeGrafter"/>
</dbReference>
<dbReference type="InterPro" id="IPR003016">
    <property type="entry name" value="2-oxoA_DH_lipoyl-BS"/>
</dbReference>
<dbReference type="CDD" id="cd06849">
    <property type="entry name" value="lipoyl_domain"/>
    <property type="match status" value="1"/>
</dbReference>
<evidence type="ECO:0000313" key="11">
    <source>
        <dbReference type="Proteomes" id="UP000887560"/>
    </source>
</evidence>
<dbReference type="GO" id="GO:0004386">
    <property type="term" value="F:helicase activity"/>
    <property type="evidence" value="ECO:0007669"/>
    <property type="project" value="UniProtKB-KW"/>
</dbReference>
<keyword evidence="1" id="KW-0547">Nucleotide-binding</keyword>
<keyword evidence="6" id="KW-0809">Transit peptide</keyword>
<dbReference type="Gene3D" id="1.20.120.1080">
    <property type="match status" value="1"/>
</dbReference>
<dbReference type="SMART" id="SM00847">
    <property type="entry name" value="HA2"/>
    <property type="match status" value="1"/>
</dbReference>
<dbReference type="FunFam" id="3.40.50.300:FF:001922">
    <property type="entry name" value="DEAH (Asp-Glu-Ala-His) box polypeptide 29"/>
    <property type="match status" value="1"/>
</dbReference>
<dbReference type="PROSITE" id="PS50968">
    <property type="entry name" value="BIOTINYL_LIPOYL"/>
    <property type="match status" value="1"/>
</dbReference>
<dbReference type="Pfam" id="PF00364">
    <property type="entry name" value="Biotin_lipoyl"/>
    <property type="match status" value="1"/>
</dbReference>
<dbReference type="SMART" id="SM00487">
    <property type="entry name" value="DEXDc"/>
    <property type="match status" value="1"/>
</dbReference>
<keyword evidence="2" id="KW-0378">Hydrolase</keyword>
<dbReference type="Pfam" id="PF21010">
    <property type="entry name" value="HA2_C"/>
    <property type="match status" value="1"/>
</dbReference>
<evidence type="ECO:0000256" key="2">
    <source>
        <dbReference type="ARBA" id="ARBA00022801"/>
    </source>
</evidence>
<dbReference type="PROSITE" id="PS00189">
    <property type="entry name" value="LIPOYL"/>
    <property type="match status" value="1"/>
</dbReference>
<dbReference type="Pfam" id="PF00271">
    <property type="entry name" value="Helicase_C"/>
    <property type="match status" value="1"/>
</dbReference>
<dbReference type="InterPro" id="IPR011709">
    <property type="entry name" value="DEAD-box_helicase_OB_fold"/>
</dbReference>
<accession>A0A915NVG5</accession>
<dbReference type="PROSITE" id="PS51192">
    <property type="entry name" value="HELICASE_ATP_BIND_1"/>
    <property type="match status" value="1"/>
</dbReference>
<dbReference type="Proteomes" id="UP000887560">
    <property type="component" value="Unplaced"/>
</dbReference>
<dbReference type="GO" id="GO:0016787">
    <property type="term" value="F:hydrolase activity"/>
    <property type="evidence" value="ECO:0007669"/>
    <property type="project" value="UniProtKB-KW"/>
</dbReference>
<keyword evidence="4" id="KW-0450">Lipoyl</keyword>
<dbReference type="FunFam" id="3.40.50.300:FF:004714">
    <property type="entry name" value="DEAD/DEAH box helicase"/>
    <property type="match status" value="1"/>
</dbReference>
<dbReference type="PANTHER" id="PTHR18934">
    <property type="entry name" value="ATP-DEPENDENT RNA HELICASE"/>
    <property type="match status" value="1"/>
</dbReference>
<feature type="compositionally biased region" description="Basic and acidic residues" evidence="7">
    <location>
        <begin position="1253"/>
        <end position="1264"/>
    </location>
</feature>
<dbReference type="InterPro" id="IPR011545">
    <property type="entry name" value="DEAD/DEAH_box_helicase_dom"/>
</dbReference>
<evidence type="ECO:0000256" key="3">
    <source>
        <dbReference type="ARBA" id="ARBA00022806"/>
    </source>
</evidence>
<evidence type="ECO:0000259" key="10">
    <source>
        <dbReference type="PROSITE" id="PS51194"/>
    </source>
</evidence>
<evidence type="ECO:0000313" key="12">
    <source>
        <dbReference type="WBParaSite" id="scf7180000420687.g5620"/>
    </source>
</evidence>
<dbReference type="SUPFAM" id="SSF51230">
    <property type="entry name" value="Single hybrid motif"/>
    <property type="match status" value="1"/>
</dbReference>
<dbReference type="InterPro" id="IPR027417">
    <property type="entry name" value="P-loop_NTPase"/>
</dbReference>
<keyword evidence="5" id="KW-0067">ATP-binding</keyword>
<evidence type="ECO:0000256" key="5">
    <source>
        <dbReference type="ARBA" id="ARBA00022840"/>
    </source>
</evidence>
<organism evidence="11 12">
    <name type="scientific">Meloidogyne floridensis</name>
    <dbReference type="NCBI Taxonomy" id="298350"/>
    <lineage>
        <taxon>Eukaryota</taxon>
        <taxon>Metazoa</taxon>
        <taxon>Ecdysozoa</taxon>
        <taxon>Nematoda</taxon>
        <taxon>Chromadorea</taxon>
        <taxon>Rhabditida</taxon>
        <taxon>Tylenchina</taxon>
        <taxon>Tylenchomorpha</taxon>
        <taxon>Tylenchoidea</taxon>
        <taxon>Meloidogynidae</taxon>
        <taxon>Meloidogyninae</taxon>
        <taxon>Meloidogyne</taxon>
    </lineage>
</organism>
<reference evidence="12" key="1">
    <citation type="submission" date="2022-11" db="UniProtKB">
        <authorList>
            <consortium name="WormBaseParasite"/>
        </authorList>
    </citation>
    <scope>IDENTIFICATION</scope>
</reference>
<feature type="domain" description="Lipoyl-binding" evidence="8">
    <location>
        <begin position="1135"/>
        <end position="1209"/>
    </location>
</feature>
<dbReference type="InterPro" id="IPR014001">
    <property type="entry name" value="Helicase_ATP-bd"/>
</dbReference>
<dbReference type="InterPro" id="IPR000089">
    <property type="entry name" value="Biotin_lipoyl"/>
</dbReference>
<feature type="domain" description="Helicase C-terminal" evidence="10">
    <location>
        <begin position="361"/>
        <end position="530"/>
    </location>
</feature>
<evidence type="ECO:0000256" key="4">
    <source>
        <dbReference type="ARBA" id="ARBA00022823"/>
    </source>
</evidence>
<dbReference type="CDD" id="cd18791">
    <property type="entry name" value="SF2_C_RHA"/>
    <property type="match status" value="1"/>
</dbReference>
<dbReference type="Pfam" id="PF00270">
    <property type="entry name" value="DEAD"/>
    <property type="match status" value="1"/>
</dbReference>
<dbReference type="InterPro" id="IPR001650">
    <property type="entry name" value="Helicase_C-like"/>
</dbReference>
<sequence length="1332" mass="152089">MSEWIKYKSQLLKAYFSSSGGVANKDSAFYKEFVSFLSRYETKLANSTSKRPVNTNLLEIDEDIPCNSLGVPQTEFNKFFTTNVVIGENVADKLALRNIPPLIIKQFEFIISLFYKFKNSRNFKKLKKLRSGQINLPIYQSKDELLEKLENNQILLIAGDTGCGKSTQNQILLIAGDTGCGKSTQLPQYLLNAGYTKIACTQPRRIACTALAQRVALEMLKQFDSEIAYQTRFDKTKTSSTRMLFLTEGVLLRQLVDDPGLQRYNVVILDEVHERNISGDLLVALLKSACQRREDLKLILMSATINIELFRSYFPEAPEISVPGRLFPIELRYMPPLIREVDISRKKSAKIDAGPYVNILQLIDKKYKSSERGDVLIFLNGISEISIIAEACKEYAEFTKKWIILILHSTLSVEEQQKVFDLAPVGIRKCILSTNIAETSVTIDEVRFVIDSGKENLMVYDPSIRTHKLAETWISKASANQRKGRAGRTGPGVCFRLYSEEEFSKMEDFTLPEIKRVSLDTLILQILDMNMQIDVRDFPFLESPEIGPLNQTLESLKSQGVVNALNEKMLTPLGIILARLPVDIPISKMLIYACVLNKLEIALTIAAGLSLQSPFTNRSFRDSDCVNSRQHLLSDIGDPFTLLRVYREWLKLRMDGGQDTRRWARQLGIEETRLFEITKLRRQFKEILEQAELIPKQEAKEWEELSSKERRMLVGEKRKLFDLKKKAGYEGKKTKILREGQHFDTILEKSGRGLEEEEEMEKRGPQMLENTQDQIQHLEFSLLSSGKALERELATHKFDDILAIQLKLILAMGIYPQYAVVDPANNFRVRRQFFIKDWEGHDQFAHTPSKPFVVIHPNSSLGQRPEALRIEIDLDGRSSQHQFIFYGLLLETTKPYLCNTCRIPAIFLLIIARNITLVKPNILCCDGFIEFNFVEEEDLLQVLNKAIELRHLLLKSVELKLNNDEYADFKDVCKNIVKFSRMQNSFSLRRRIDPPKHLRYGIFTVNGEEYKNKFLEGGNEQLFEEFKFGSVEEEIALENELNLNLIDEKKIKGKEYFCEKCQKKFWFKDNKRKKMLIYRNVVRRFSLLSRLHVSTPCFSALSSQALPVVHPFGKNSVMKINVRNYRLSPILGGEVVEVSGPAFAESISEGDIRWQKKIGDFVKADELVAEIETDKTSVEVPAPFAGKIVEFLVEDGAKVTAKQKIYKMEKGAEGGAAAESPKEKAEAKKEPEEKQAEQKPSDAPKKPPPVPELPKEPMESKHVSEIKPKVVPPISQQQAFQPKGDSTGIIGGSRSETRVKMNRMRQRIAERLKEAQNTNAMLTTFNEIDLLF</sequence>
<evidence type="ECO:0000259" key="9">
    <source>
        <dbReference type="PROSITE" id="PS51192"/>
    </source>
</evidence>
<dbReference type="WBParaSite" id="scf7180000420687.g5620">
    <property type="protein sequence ID" value="scf7180000420687.g5620"/>
    <property type="gene ID" value="scf7180000420687.g5620"/>
</dbReference>
<dbReference type="Gene3D" id="2.40.50.100">
    <property type="match status" value="1"/>
</dbReference>
<proteinExistence type="predicted"/>
<feature type="region of interest" description="Disordered" evidence="7">
    <location>
        <begin position="1211"/>
        <end position="1264"/>
    </location>
</feature>
<dbReference type="Pfam" id="PF07717">
    <property type="entry name" value="OB_NTP_bind"/>
    <property type="match status" value="1"/>
</dbReference>
<feature type="compositionally biased region" description="Basic and acidic residues" evidence="7">
    <location>
        <begin position="1220"/>
        <end position="1245"/>
    </location>
</feature>
<dbReference type="InterPro" id="IPR011053">
    <property type="entry name" value="Single_hybrid_motif"/>
</dbReference>
<evidence type="ECO:0000259" key="8">
    <source>
        <dbReference type="PROSITE" id="PS50968"/>
    </source>
</evidence>
<dbReference type="InterPro" id="IPR007502">
    <property type="entry name" value="Helicase-assoc_dom"/>
</dbReference>
<protein>
    <submittedName>
        <fullName evidence="12">RNA helicase</fullName>
    </submittedName>
</protein>
<feature type="domain" description="Helicase ATP-binding" evidence="9">
    <location>
        <begin position="163"/>
        <end position="323"/>
    </location>
</feature>
<dbReference type="SMART" id="SM00490">
    <property type="entry name" value="HELICc"/>
    <property type="match status" value="1"/>
</dbReference>
<name>A0A915NVG5_9BILA</name>
<keyword evidence="3" id="KW-0347">Helicase</keyword>
<dbReference type="GO" id="GO:0005524">
    <property type="term" value="F:ATP binding"/>
    <property type="evidence" value="ECO:0007669"/>
    <property type="project" value="UniProtKB-KW"/>
</dbReference>
<dbReference type="PANTHER" id="PTHR18934:SF221">
    <property type="entry name" value="ATP-DEPENDENT RNA HELICASE DHX34-RELATED"/>
    <property type="match status" value="1"/>
</dbReference>
<evidence type="ECO:0000256" key="6">
    <source>
        <dbReference type="ARBA" id="ARBA00022946"/>
    </source>
</evidence>
<dbReference type="PROSITE" id="PS51194">
    <property type="entry name" value="HELICASE_CTER"/>
    <property type="match status" value="1"/>
</dbReference>
<feature type="region of interest" description="Disordered" evidence="7">
    <location>
        <begin position="1276"/>
        <end position="1299"/>
    </location>
</feature>
<evidence type="ECO:0000256" key="1">
    <source>
        <dbReference type="ARBA" id="ARBA00022741"/>
    </source>
</evidence>